<dbReference type="InterPro" id="IPR018488">
    <property type="entry name" value="cNMP-bd_CS"/>
</dbReference>
<dbReference type="InterPro" id="IPR042171">
    <property type="entry name" value="Acyl-CoA_hotdog"/>
</dbReference>
<keyword evidence="11" id="KW-1185">Reference proteome</keyword>
<gene>
    <name evidence="10" type="ORF">COLO4_12706</name>
</gene>
<organism evidence="10 11">
    <name type="scientific">Corchorus olitorius</name>
    <dbReference type="NCBI Taxonomy" id="93759"/>
    <lineage>
        <taxon>Eukaryota</taxon>
        <taxon>Viridiplantae</taxon>
        <taxon>Streptophyta</taxon>
        <taxon>Embryophyta</taxon>
        <taxon>Tracheophyta</taxon>
        <taxon>Spermatophyta</taxon>
        <taxon>Magnoliopsida</taxon>
        <taxon>eudicotyledons</taxon>
        <taxon>Gunneridae</taxon>
        <taxon>Pentapetalae</taxon>
        <taxon>rosids</taxon>
        <taxon>malvids</taxon>
        <taxon>Malvales</taxon>
        <taxon>Malvaceae</taxon>
        <taxon>Grewioideae</taxon>
        <taxon>Apeibeae</taxon>
        <taxon>Corchorus</taxon>
    </lineage>
</organism>
<dbReference type="CDD" id="cd00038">
    <property type="entry name" value="CAP_ED"/>
    <property type="match status" value="1"/>
</dbReference>
<dbReference type="GO" id="GO:0047617">
    <property type="term" value="F:fatty acyl-CoA hydrolase activity"/>
    <property type="evidence" value="ECO:0007669"/>
    <property type="project" value="UniProtKB-EC"/>
</dbReference>
<dbReference type="CDD" id="cd03445">
    <property type="entry name" value="Thioesterase_II_repeat2"/>
    <property type="match status" value="1"/>
</dbReference>
<evidence type="ECO:0000313" key="10">
    <source>
        <dbReference type="EMBL" id="OMP00397.1"/>
    </source>
</evidence>
<comment type="subunit">
    <text evidence="4">Homotetramer.</text>
</comment>
<comment type="catalytic activity">
    <reaction evidence="7">
        <text>a fatty acyl-CoA + H2O = a fatty acid + CoA + H(+)</text>
        <dbReference type="Rhea" id="RHEA:16781"/>
        <dbReference type="ChEBI" id="CHEBI:15377"/>
        <dbReference type="ChEBI" id="CHEBI:15378"/>
        <dbReference type="ChEBI" id="CHEBI:28868"/>
        <dbReference type="ChEBI" id="CHEBI:57287"/>
        <dbReference type="ChEBI" id="CHEBI:77636"/>
        <dbReference type="EC" id="3.1.2.20"/>
    </reaction>
</comment>
<dbReference type="OrthoDB" id="68328at2759"/>
<dbReference type="Pfam" id="PF13622">
    <property type="entry name" value="4HBT_3"/>
    <property type="match status" value="1"/>
</dbReference>
<keyword evidence="5" id="KW-0378">Hydrolase</keyword>
<dbReference type="GO" id="GO:0005782">
    <property type="term" value="C:peroxisomal matrix"/>
    <property type="evidence" value="ECO:0007669"/>
    <property type="project" value="UniProtKB-SubCell"/>
</dbReference>
<name>A0A1R3JZZ8_9ROSI</name>
<evidence type="ECO:0000313" key="11">
    <source>
        <dbReference type="Proteomes" id="UP000187203"/>
    </source>
</evidence>
<dbReference type="PROSITE" id="PS00888">
    <property type="entry name" value="CNMP_BINDING_1"/>
    <property type="match status" value="1"/>
</dbReference>
<evidence type="ECO:0000256" key="4">
    <source>
        <dbReference type="ARBA" id="ARBA00011881"/>
    </source>
</evidence>
<dbReference type="STRING" id="93759.A0A1R3JZZ8"/>
<dbReference type="EC" id="3.1.2.20" evidence="8"/>
<dbReference type="GO" id="GO:0006637">
    <property type="term" value="P:acyl-CoA metabolic process"/>
    <property type="evidence" value="ECO:0007669"/>
    <property type="project" value="InterPro"/>
</dbReference>
<dbReference type="InterPro" id="IPR018490">
    <property type="entry name" value="cNMP-bd_dom_sf"/>
</dbReference>
<dbReference type="InterPro" id="IPR014710">
    <property type="entry name" value="RmlC-like_jellyroll"/>
</dbReference>
<dbReference type="CDD" id="cd03444">
    <property type="entry name" value="Thioesterase_II_repeat1"/>
    <property type="match status" value="1"/>
</dbReference>
<sequence length="408" mass="46171">MDTEAVIEFLGNVPLLQRLPNSSFKRIAELVKFKHYEKGDYVVREGEAGDGIYFVWEGEAEVSGSAHNEDENRLEYQLKRYDYFGNVTSTFVHVADIIALTKLTCLVLPHEYCTLLQSKSIWSADNTLETSALVESILHLDPIEALAAACKTVDSLKIVHSLHSYFLLVGDFNSKYLVLPIIYQVNRLRDGRNFATRRVDAIQKGNIIFTLLASFQKEEEGFDHQEAIIPSVPAPDVLLSLDELRELRLTDPRLPMSYRKKVATAKFVPWPIEIRFCAPNTNTNQTKSAPSLRYWFRAKGKLSDDQALHRCVVAFASDLIFSGVSLNPHRKKGFKSASLSLDHSMWFHRHVRADDWLLFVIVSPTACATRGFVSGEMFNRKGELVVSLTQEALLRTARPQNPPVNSKL</sequence>
<dbReference type="AlphaFoldDB" id="A0A1R3JZZ8"/>
<comment type="caution">
    <text evidence="10">The sequence shown here is derived from an EMBL/GenBank/DDBJ whole genome shotgun (WGS) entry which is preliminary data.</text>
</comment>
<keyword evidence="6" id="KW-0443">Lipid metabolism</keyword>
<dbReference type="Pfam" id="PF00027">
    <property type="entry name" value="cNMP_binding"/>
    <property type="match status" value="1"/>
</dbReference>
<dbReference type="PANTHER" id="PTHR11066:SF34">
    <property type="entry name" value="ACYL-COENZYME A THIOESTERASE 8"/>
    <property type="match status" value="1"/>
</dbReference>
<dbReference type="GO" id="GO:0009062">
    <property type="term" value="P:fatty acid catabolic process"/>
    <property type="evidence" value="ECO:0007669"/>
    <property type="project" value="TreeGrafter"/>
</dbReference>
<evidence type="ECO:0000256" key="7">
    <source>
        <dbReference type="ARBA" id="ARBA00035880"/>
    </source>
</evidence>
<feature type="domain" description="Cyclic nucleotide-binding" evidence="9">
    <location>
        <begin position="15"/>
        <end position="87"/>
    </location>
</feature>
<comment type="similarity">
    <text evidence="3">Belongs to the C/M/P thioester hydrolase family.</text>
</comment>
<evidence type="ECO:0000256" key="5">
    <source>
        <dbReference type="ARBA" id="ARBA00022801"/>
    </source>
</evidence>
<evidence type="ECO:0000256" key="2">
    <source>
        <dbReference type="ARBA" id="ARBA00004872"/>
    </source>
</evidence>
<comment type="subcellular location">
    <subcellularLocation>
        <location evidence="1">Peroxisome matrix</location>
    </subcellularLocation>
</comment>
<dbReference type="EMBL" id="AWUE01014940">
    <property type="protein sequence ID" value="OMP00397.1"/>
    <property type="molecule type" value="Genomic_DNA"/>
</dbReference>
<dbReference type="Pfam" id="PF02551">
    <property type="entry name" value="Acyl_CoA_thio"/>
    <property type="match status" value="1"/>
</dbReference>
<dbReference type="FunFam" id="2.60.120.10:FF:000109">
    <property type="entry name" value="Acyl-CoA thioesterase II"/>
    <property type="match status" value="1"/>
</dbReference>
<dbReference type="PROSITE" id="PS50042">
    <property type="entry name" value="CNMP_BINDING_3"/>
    <property type="match status" value="1"/>
</dbReference>
<evidence type="ECO:0000256" key="8">
    <source>
        <dbReference type="ARBA" id="ARBA00038894"/>
    </source>
</evidence>
<evidence type="ECO:0000256" key="1">
    <source>
        <dbReference type="ARBA" id="ARBA00004253"/>
    </source>
</evidence>
<dbReference type="InterPro" id="IPR003703">
    <property type="entry name" value="Acyl_CoA_thio"/>
</dbReference>
<reference evidence="11" key="1">
    <citation type="submission" date="2013-09" db="EMBL/GenBank/DDBJ databases">
        <title>Corchorus olitorius genome sequencing.</title>
        <authorList>
            <person name="Alam M."/>
            <person name="Haque M.S."/>
            <person name="Islam M.S."/>
            <person name="Emdad E.M."/>
            <person name="Islam M.M."/>
            <person name="Ahmed B."/>
            <person name="Halim A."/>
            <person name="Hossen Q.M.M."/>
            <person name="Hossain M.Z."/>
            <person name="Ahmed R."/>
            <person name="Khan M.M."/>
            <person name="Islam R."/>
            <person name="Rashid M.M."/>
            <person name="Khan S.A."/>
            <person name="Rahman M.S."/>
            <person name="Alam M."/>
            <person name="Yahiya A.S."/>
            <person name="Khan M.S."/>
            <person name="Azam M.S."/>
            <person name="Haque T."/>
            <person name="Lashkar M.Z.H."/>
            <person name="Akhand A.I."/>
            <person name="Morshed G."/>
            <person name="Roy S."/>
            <person name="Uddin K.S."/>
            <person name="Rabeya T."/>
            <person name="Hossain A.S."/>
            <person name="Chowdhury A."/>
            <person name="Snigdha A.R."/>
            <person name="Mortoza M.S."/>
            <person name="Matin S.A."/>
            <person name="Hoque S.M.E."/>
            <person name="Islam M.K."/>
            <person name="Roy D.K."/>
            <person name="Haider R."/>
            <person name="Moosa M.M."/>
            <person name="Elias S.M."/>
            <person name="Hasan A.M."/>
            <person name="Jahan S."/>
            <person name="Shafiuddin M."/>
            <person name="Mahmood N."/>
            <person name="Shommy N.S."/>
        </authorList>
    </citation>
    <scope>NUCLEOTIDE SEQUENCE [LARGE SCALE GENOMIC DNA]</scope>
    <source>
        <strain evidence="11">cv. O-4</strain>
    </source>
</reference>
<comment type="pathway">
    <text evidence="2">Lipid metabolism; fatty acid metabolism.</text>
</comment>
<proteinExistence type="inferred from homology"/>
<protein>
    <recommendedName>
        <fullName evidence="8">acyl-CoA hydrolase</fullName>
        <ecNumber evidence="8">3.1.2.20</ecNumber>
    </recommendedName>
</protein>
<dbReference type="Gene3D" id="2.40.160.210">
    <property type="entry name" value="Acyl-CoA thioesterase, double hotdog domain"/>
    <property type="match status" value="1"/>
</dbReference>
<dbReference type="InterPro" id="IPR025652">
    <property type="entry name" value="TesB_C"/>
</dbReference>
<dbReference type="SMART" id="SM00100">
    <property type="entry name" value="cNMP"/>
    <property type="match status" value="1"/>
</dbReference>
<dbReference type="SUPFAM" id="SSF51206">
    <property type="entry name" value="cAMP-binding domain-like"/>
    <property type="match status" value="1"/>
</dbReference>
<evidence type="ECO:0000259" key="9">
    <source>
        <dbReference type="PROSITE" id="PS50042"/>
    </source>
</evidence>
<dbReference type="InterPro" id="IPR000595">
    <property type="entry name" value="cNMP-bd_dom"/>
</dbReference>
<accession>A0A1R3JZZ8</accession>
<dbReference type="SUPFAM" id="SSF54637">
    <property type="entry name" value="Thioesterase/thiol ester dehydrase-isomerase"/>
    <property type="match status" value="2"/>
</dbReference>
<dbReference type="InterPro" id="IPR049449">
    <property type="entry name" value="TesB_ACOT8-like_N"/>
</dbReference>
<dbReference type="PANTHER" id="PTHR11066">
    <property type="entry name" value="ACYL-COA THIOESTERASE"/>
    <property type="match status" value="1"/>
</dbReference>
<dbReference type="InterPro" id="IPR029069">
    <property type="entry name" value="HotDog_dom_sf"/>
</dbReference>
<dbReference type="Proteomes" id="UP000187203">
    <property type="component" value="Unassembled WGS sequence"/>
</dbReference>
<evidence type="ECO:0000256" key="6">
    <source>
        <dbReference type="ARBA" id="ARBA00023098"/>
    </source>
</evidence>
<evidence type="ECO:0000256" key="3">
    <source>
        <dbReference type="ARBA" id="ARBA00006538"/>
    </source>
</evidence>
<dbReference type="Gene3D" id="2.60.120.10">
    <property type="entry name" value="Jelly Rolls"/>
    <property type="match status" value="1"/>
</dbReference>
<dbReference type="FunFam" id="2.40.160.210:FF:000003">
    <property type="entry name" value="Acyl-CoA thioesterase II"/>
    <property type="match status" value="1"/>
</dbReference>